<protein>
    <submittedName>
        <fullName evidence="1">Uncharacterized protein</fullName>
    </submittedName>
</protein>
<proteinExistence type="predicted"/>
<evidence type="ECO:0000313" key="1">
    <source>
        <dbReference type="EMBL" id="SBV34978.1"/>
    </source>
</evidence>
<organism evidence="1">
    <name type="scientific">uncultured Sphingopyxis sp</name>
    <dbReference type="NCBI Taxonomy" id="310581"/>
    <lineage>
        <taxon>Bacteria</taxon>
        <taxon>Pseudomonadati</taxon>
        <taxon>Pseudomonadota</taxon>
        <taxon>Alphaproteobacteria</taxon>
        <taxon>Sphingomonadales</taxon>
        <taxon>Sphingomonadaceae</taxon>
        <taxon>Sphingopyxis</taxon>
        <taxon>environmental samples</taxon>
    </lineage>
</organism>
<dbReference type="EMBL" id="LT598653">
    <property type="protein sequence ID" value="SBV34978.1"/>
    <property type="molecule type" value="Genomic_DNA"/>
</dbReference>
<reference evidence="1" key="1">
    <citation type="submission" date="2016-03" db="EMBL/GenBank/DDBJ databases">
        <authorList>
            <person name="Ploux O."/>
        </authorList>
    </citation>
    <scope>NUCLEOTIDE SEQUENCE</scope>
    <source>
        <strain evidence="1">UC10</strain>
    </source>
</reference>
<dbReference type="KEGG" id="sphu:SPPYR_3863"/>
<accession>A0A1Y5PY78</accession>
<name>A0A1Y5PY78_9SPHN</name>
<sequence>MSPIAPRRRAAACAAASACGRRSGRVPRYGPAAISPAPPLANSYRATSLILPCRCPGRGTGVQKCRAERRPDSDAGDLTIKRILPCEREVHATNRCISWTELRQNRDDANPAPFREDISTN</sequence>
<dbReference type="AlphaFoldDB" id="A0A1Y5PY78"/>
<gene>
    <name evidence="1" type="ORF">SPPYR_3863</name>
</gene>